<evidence type="ECO:0000313" key="2">
    <source>
        <dbReference type="EMBL" id="CAG8801416.1"/>
    </source>
</evidence>
<sequence>YIKHKYNENESQYDIFEDQQKFENSWSDLNNEENEENTFSIQFTEEENRSTNYSQDTFVNPNVFINFEIILLILLISLSHFSIIFVWIFGFLLLWRMKFIIRKLKLTNRDYVIEMNPFEIMFSQSTINNIFQMGNDIENTIKDLIDKAIKRGLNITKIPVKIQQITDLNIEWKLEGLYKIVHNNNFKNIIVSKFARNERIIEEDEY</sequence>
<reference evidence="2" key="1">
    <citation type="submission" date="2021-06" db="EMBL/GenBank/DDBJ databases">
        <authorList>
            <person name="Kallberg Y."/>
            <person name="Tangrot J."/>
            <person name="Rosling A."/>
        </authorList>
    </citation>
    <scope>NUCLEOTIDE SEQUENCE</scope>
    <source>
        <strain evidence="2">FL966</strain>
    </source>
</reference>
<organism evidence="2 3">
    <name type="scientific">Cetraspora pellucida</name>
    <dbReference type="NCBI Taxonomy" id="1433469"/>
    <lineage>
        <taxon>Eukaryota</taxon>
        <taxon>Fungi</taxon>
        <taxon>Fungi incertae sedis</taxon>
        <taxon>Mucoromycota</taxon>
        <taxon>Glomeromycotina</taxon>
        <taxon>Glomeromycetes</taxon>
        <taxon>Diversisporales</taxon>
        <taxon>Gigasporaceae</taxon>
        <taxon>Cetraspora</taxon>
    </lineage>
</organism>
<keyword evidence="1" id="KW-1133">Transmembrane helix</keyword>
<keyword evidence="1" id="KW-0812">Transmembrane</keyword>
<dbReference type="Proteomes" id="UP000789759">
    <property type="component" value="Unassembled WGS sequence"/>
</dbReference>
<comment type="caution">
    <text evidence="2">The sequence shown here is derived from an EMBL/GenBank/DDBJ whole genome shotgun (WGS) entry which is preliminary data.</text>
</comment>
<evidence type="ECO:0000313" key="3">
    <source>
        <dbReference type="Proteomes" id="UP000789759"/>
    </source>
</evidence>
<dbReference type="EMBL" id="CAJVQA010031475">
    <property type="protein sequence ID" value="CAG8801416.1"/>
    <property type="molecule type" value="Genomic_DNA"/>
</dbReference>
<gene>
    <name evidence="2" type="ORF">CPELLU_LOCUS17740</name>
</gene>
<dbReference type="AlphaFoldDB" id="A0A9N9JZB9"/>
<evidence type="ECO:0000256" key="1">
    <source>
        <dbReference type="SAM" id="Phobius"/>
    </source>
</evidence>
<accession>A0A9N9JZB9</accession>
<feature type="non-terminal residue" evidence="2">
    <location>
        <position position="206"/>
    </location>
</feature>
<keyword evidence="1" id="KW-0472">Membrane</keyword>
<feature type="transmembrane region" description="Helical" evidence="1">
    <location>
        <begin position="69"/>
        <end position="95"/>
    </location>
</feature>
<dbReference type="OrthoDB" id="415230at2759"/>
<name>A0A9N9JZB9_9GLOM</name>
<proteinExistence type="predicted"/>
<protein>
    <submittedName>
        <fullName evidence="2">8653_t:CDS:1</fullName>
    </submittedName>
</protein>
<keyword evidence="3" id="KW-1185">Reference proteome</keyword>